<dbReference type="Proteomes" id="UP000028719">
    <property type="component" value="Unassembled WGS sequence"/>
</dbReference>
<proteinExistence type="predicted"/>
<reference evidence="1 2" key="1">
    <citation type="submission" date="2014-07" db="EMBL/GenBank/DDBJ databases">
        <title>Genome of Chryseobacterium vrystaatense LMG 22846.</title>
        <authorList>
            <person name="Pipes S.E."/>
            <person name="Stropko S.J."/>
            <person name="Newman J.D."/>
        </authorList>
    </citation>
    <scope>NUCLEOTIDE SEQUENCE [LARGE SCALE GENOMIC DNA]</scope>
    <source>
        <strain evidence="1 2">LMG 22846</strain>
    </source>
</reference>
<dbReference type="EMBL" id="JPRI01000012">
    <property type="protein sequence ID" value="KFF23353.1"/>
    <property type="molecule type" value="Genomic_DNA"/>
</dbReference>
<protein>
    <submittedName>
        <fullName evidence="1">Uncharacterized protein</fullName>
    </submittedName>
</protein>
<name>A0ABR4UG12_9FLAO</name>
<evidence type="ECO:0000313" key="1">
    <source>
        <dbReference type="EMBL" id="KFF23353.1"/>
    </source>
</evidence>
<gene>
    <name evidence="1" type="ORF">IW16_24025</name>
</gene>
<accession>A0ABR4UG12</accession>
<keyword evidence="2" id="KW-1185">Reference proteome</keyword>
<comment type="caution">
    <text evidence="1">The sequence shown here is derived from an EMBL/GenBank/DDBJ whole genome shotgun (WGS) entry which is preliminary data.</text>
</comment>
<evidence type="ECO:0000313" key="2">
    <source>
        <dbReference type="Proteomes" id="UP000028719"/>
    </source>
</evidence>
<organism evidence="1 2">
    <name type="scientific">Chryseobacterium vrystaatense</name>
    <dbReference type="NCBI Taxonomy" id="307480"/>
    <lineage>
        <taxon>Bacteria</taxon>
        <taxon>Pseudomonadati</taxon>
        <taxon>Bacteroidota</taxon>
        <taxon>Flavobacteriia</taxon>
        <taxon>Flavobacteriales</taxon>
        <taxon>Weeksellaceae</taxon>
        <taxon>Chryseobacterium group</taxon>
        <taxon>Chryseobacterium</taxon>
    </lineage>
</organism>
<sequence length="63" mass="7645">MELWNRTDFIHSFYLIQRWPKLVLKIPMNERIDKKIPFHKPGPVLKENTYFLKKGIFPLLSFA</sequence>